<proteinExistence type="predicted"/>
<name>A0A401UDP6_9BACT</name>
<accession>A0A401UDP6</accession>
<comment type="caution">
    <text evidence="1">The sequence shown here is derived from an EMBL/GenBank/DDBJ whole genome shotgun (WGS) entry which is preliminary data.</text>
</comment>
<reference evidence="1 2" key="1">
    <citation type="submission" date="2018-11" db="EMBL/GenBank/DDBJ databases">
        <title>Chryseotalea sanarue gen. nov., sp., nov., a member of the family Cytophagaceae, isolated from a brackish lake in Hamamatsu Japan.</title>
        <authorList>
            <person name="Maejima Y."/>
            <person name="Iino T."/>
            <person name="Muraguchi Y."/>
            <person name="Fukuda K."/>
            <person name="Ohkuma M."/>
            <person name="Moriuchi R."/>
            <person name="Dohra H."/>
            <person name="Kimbara K."/>
            <person name="Shintani M."/>
        </authorList>
    </citation>
    <scope>NUCLEOTIDE SEQUENCE [LARGE SCALE GENOMIC DNA]</scope>
    <source>
        <strain evidence="1 2">Ys</strain>
    </source>
</reference>
<evidence type="ECO:0000313" key="1">
    <source>
        <dbReference type="EMBL" id="GCC53009.1"/>
    </source>
</evidence>
<sequence>MTTAFRSETKGSLVVSLSNITQTGKINVAIYREGGDFPDDKFLVKTQTGDCKSGVCTFKFQDLPFGEYAIAIYQDEDGNGKLNTGTFGVPTEPFAFSNNFKPRWGGPSFEKCSFKFQQDKQSISITMINSLFGGD</sequence>
<dbReference type="AlphaFoldDB" id="A0A401UDP6"/>
<gene>
    <name evidence="1" type="ORF">SanaruYs_32500</name>
</gene>
<dbReference type="Proteomes" id="UP000288227">
    <property type="component" value="Unassembled WGS sequence"/>
</dbReference>
<organism evidence="1 2">
    <name type="scientific">Chryseotalea sanaruensis</name>
    <dbReference type="NCBI Taxonomy" id="2482724"/>
    <lineage>
        <taxon>Bacteria</taxon>
        <taxon>Pseudomonadati</taxon>
        <taxon>Bacteroidota</taxon>
        <taxon>Cytophagia</taxon>
        <taxon>Cytophagales</taxon>
        <taxon>Chryseotaleaceae</taxon>
        <taxon>Chryseotalea</taxon>
    </lineage>
</organism>
<protein>
    <submittedName>
        <fullName evidence="1">DUF2141 domain-containing protein</fullName>
    </submittedName>
</protein>
<dbReference type="EMBL" id="BHXQ01000006">
    <property type="protein sequence ID" value="GCC53009.1"/>
    <property type="molecule type" value="Genomic_DNA"/>
</dbReference>
<dbReference type="InterPro" id="IPR018673">
    <property type="entry name" value="DUF2141"/>
</dbReference>
<dbReference type="Pfam" id="PF09912">
    <property type="entry name" value="DUF2141"/>
    <property type="match status" value="1"/>
</dbReference>
<evidence type="ECO:0000313" key="2">
    <source>
        <dbReference type="Proteomes" id="UP000288227"/>
    </source>
</evidence>
<keyword evidence="2" id="KW-1185">Reference proteome</keyword>